<dbReference type="EMBL" id="BK016102">
    <property type="protein sequence ID" value="DAF95074.1"/>
    <property type="molecule type" value="Genomic_DNA"/>
</dbReference>
<proteinExistence type="predicted"/>
<sequence length="31" mass="3796">MYKINNKIWTEWYKKTLSNNGRNAIIEVVRL</sequence>
<organism evidence="1">
    <name type="scientific">Myoviridae sp. ctQf419</name>
    <dbReference type="NCBI Taxonomy" id="2825102"/>
    <lineage>
        <taxon>Viruses</taxon>
        <taxon>Duplodnaviria</taxon>
        <taxon>Heunggongvirae</taxon>
        <taxon>Uroviricota</taxon>
        <taxon>Caudoviricetes</taxon>
    </lineage>
</organism>
<name>A0A8S5UL05_9CAUD</name>
<evidence type="ECO:0000313" key="1">
    <source>
        <dbReference type="EMBL" id="DAF95074.1"/>
    </source>
</evidence>
<reference evidence="1" key="1">
    <citation type="journal article" date="2021" name="Proc. Natl. Acad. Sci. U.S.A.">
        <title>A Catalog of Tens of Thousands of Viruses from Human Metagenomes Reveals Hidden Associations with Chronic Diseases.</title>
        <authorList>
            <person name="Tisza M.J."/>
            <person name="Buck C.B."/>
        </authorList>
    </citation>
    <scope>NUCLEOTIDE SEQUENCE</scope>
    <source>
        <strain evidence="1">CtQf419</strain>
    </source>
</reference>
<protein>
    <submittedName>
        <fullName evidence="1">Uncharacterized protein</fullName>
    </submittedName>
</protein>
<accession>A0A8S5UL05</accession>